<dbReference type="InterPro" id="IPR047575">
    <property type="entry name" value="Sm"/>
</dbReference>
<dbReference type="PANTHER" id="PTHR13542">
    <property type="entry name" value="LSM12 HOMOLOG"/>
    <property type="match status" value="1"/>
</dbReference>
<sequence>MAGLVADCFSIGSTVACTTCFKQLIEGEVLAFDQQTKMLILKCSSNNSKLNDVYIVNLSLCSDVQVKKEVNSVPEVPQSLNLQRLSTRARNQVEQKRMQVSALAAGVSQEGQHLFLAIARTINEVAWSGQNIVVFKEVTITPPYKVDNVTGNPESRQLTYVKKIVEKHTSDQVTGTSSVVSSTLSTK</sequence>
<name>U5EQH9_9DIPT</name>
<dbReference type="InterPro" id="IPR039683">
    <property type="entry name" value="Lsm12-like"/>
</dbReference>
<dbReference type="InterPro" id="IPR048478">
    <property type="entry name" value="LSM12_LSM"/>
</dbReference>
<accession>U5EQH9</accession>
<dbReference type="CDD" id="cd01735">
    <property type="entry name" value="LSm12_N"/>
    <property type="match status" value="1"/>
</dbReference>
<evidence type="ECO:0000259" key="3">
    <source>
        <dbReference type="PROSITE" id="PS52002"/>
    </source>
</evidence>
<evidence type="ECO:0000256" key="1">
    <source>
        <dbReference type="ARBA" id="ARBA00006359"/>
    </source>
</evidence>
<evidence type="ECO:0000259" key="2">
    <source>
        <dbReference type="PROSITE" id="PS52001"/>
    </source>
</evidence>
<dbReference type="GO" id="GO:0003723">
    <property type="term" value="F:RNA binding"/>
    <property type="evidence" value="ECO:0007669"/>
    <property type="project" value="InterPro"/>
</dbReference>
<reference evidence="4" key="1">
    <citation type="journal article" date="2014" name="Insect Biochem. Mol. Biol.">
        <title>An insight into the sialome of the frog biting fly, Corethrella appendiculata.</title>
        <authorList>
            <person name="Ribeiro J.M.C."/>
            <person name="Chagas A.C."/>
            <person name="Pham V.M."/>
            <person name="Lounibos L.P."/>
            <person name="Calvo E."/>
        </authorList>
    </citation>
    <scope>NUCLEOTIDE SEQUENCE</scope>
    <source>
        <tissue evidence="4">Salivary glands</tissue>
    </source>
</reference>
<protein>
    <submittedName>
        <fullName evidence="4">Uncharacterized protein</fullName>
    </submittedName>
</protein>
<dbReference type="SMART" id="SM00995">
    <property type="entry name" value="AD"/>
    <property type="match status" value="1"/>
</dbReference>
<organism evidence="4">
    <name type="scientific">Corethrella appendiculata</name>
    <dbReference type="NCBI Taxonomy" id="1370023"/>
    <lineage>
        <taxon>Eukaryota</taxon>
        <taxon>Metazoa</taxon>
        <taxon>Ecdysozoa</taxon>
        <taxon>Arthropoda</taxon>
        <taxon>Hexapoda</taxon>
        <taxon>Insecta</taxon>
        <taxon>Pterygota</taxon>
        <taxon>Neoptera</taxon>
        <taxon>Endopterygota</taxon>
        <taxon>Diptera</taxon>
        <taxon>Nematocera</taxon>
        <taxon>Culicoidea</taxon>
        <taxon>Chaoboridae</taxon>
        <taxon>Corethrella</taxon>
    </lineage>
</organism>
<dbReference type="Pfam" id="PF21166">
    <property type="entry name" value="LSM12_LSM"/>
    <property type="match status" value="1"/>
</dbReference>
<feature type="domain" description="Sm" evidence="3">
    <location>
        <begin position="2"/>
        <end position="70"/>
    </location>
</feature>
<evidence type="ECO:0000313" key="4">
    <source>
        <dbReference type="EMBL" id="JAB56613.1"/>
    </source>
</evidence>
<dbReference type="AlphaFoldDB" id="U5EQH9"/>
<dbReference type="InterPro" id="IPR019181">
    <property type="entry name" value="LSM12_ABD"/>
</dbReference>
<dbReference type="PROSITE" id="PS52002">
    <property type="entry name" value="SM"/>
    <property type="match status" value="1"/>
</dbReference>
<dbReference type="EMBL" id="GANO01003258">
    <property type="protein sequence ID" value="JAB56613.1"/>
    <property type="molecule type" value="mRNA"/>
</dbReference>
<dbReference type="PROSITE" id="PS52001">
    <property type="entry name" value="AD"/>
    <property type="match status" value="1"/>
</dbReference>
<proteinExistence type="evidence at transcript level"/>
<comment type="similarity">
    <text evidence="1">Belongs to the LSM12 family.</text>
</comment>
<dbReference type="InterPro" id="IPR047574">
    <property type="entry name" value="AD"/>
</dbReference>
<feature type="domain" description="AD" evidence="2">
    <location>
        <begin position="78"/>
        <end position="173"/>
    </location>
</feature>
<dbReference type="Pfam" id="PF09793">
    <property type="entry name" value="AD"/>
    <property type="match status" value="1"/>
</dbReference>